<keyword evidence="2" id="KW-1185">Reference proteome</keyword>
<dbReference type="Proteomes" id="UP000572754">
    <property type="component" value="Unassembled WGS sequence"/>
</dbReference>
<accession>A0A8H5TP68</accession>
<organism evidence="1 2">
    <name type="scientific">Fusarium circinatum</name>
    <name type="common">Pitch canker fungus</name>
    <name type="synonym">Gibberella circinata</name>
    <dbReference type="NCBI Taxonomy" id="48490"/>
    <lineage>
        <taxon>Eukaryota</taxon>
        <taxon>Fungi</taxon>
        <taxon>Dikarya</taxon>
        <taxon>Ascomycota</taxon>
        <taxon>Pezizomycotina</taxon>
        <taxon>Sordariomycetes</taxon>
        <taxon>Hypocreomycetidae</taxon>
        <taxon>Hypocreales</taxon>
        <taxon>Nectriaceae</taxon>
        <taxon>Fusarium</taxon>
        <taxon>Fusarium fujikuroi species complex</taxon>
    </lineage>
</organism>
<sequence length="268" mass="30187">MGWLATSNFPLVQLQSQPQRRCGRPRGPWTAFTLGFGYPERRPIDAETKQDRFKKPSAGPIYVKPCFVDRTDPAFDDPEKYLKAWASEDMTTVVGAIIDPFQPVHIASGTLPLSTLTLPSWIVDDALKKMRMLFRGGPLMLQADLPQIKEGEEFKTLKETTLEVGVPPVTDDGNWSWLQPIAEPGYQTRPAPYNLNSVAADYPLMEGPHTCLEGFYKFGLKETEEEGFNLLTDRPLLDESLTAWSEGRKTKIKLRGANIKEARSLRFP</sequence>
<reference evidence="1 2" key="2">
    <citation type="submission" date="2020-05" db="EMBL/GenBank/DDBJ databases">
        <title>Identification and distribution of gene clusters putatively required for synthesis of sphingolipid metabolism inhibitors in phylogenetically diverse species of the filamentous fungus Fusarium.</title>
        <authorList>
            <person name="Kim H.-S."/>
            <person name="Busman M."/>
            <person name="Brown D.W."/>
            <person name="Divon H."/>
            <person name="Uhlig S."/>
            <person name="Proctor R.H."/>
        </authorList>
    </citation>
    <scope>NUCLEOTIDE SEQUENCE [LARGE SCALE GENOMIC DNA]</scope>
    <source>
        <strain evidence="1 2">NRRL 25331</strain>
    </source>
</reference>
<comment type="caution">
    <text evidence="1">The sequence shown here is derived from an EMBL/GenBank/DDBJ whole genome shotgun (WGS) entry which is preliminary data.</text>
</comment>
<name>A0A8H5TP68_FUSCI</name>
<reference evidence="2" key="1">
    <citation type="journal article" date="2020" name="BMC Genomics">
        <title>Correction to: Identification and distribution of gene clusters required for synthesis of sphingolipid metabolism inhibitors in diverse species of the filamentous fungus Fusarium.</title>
        <authorList>
            <person name="Kim H.S."/>
            <person name="Lohmar J.M."/>
            <person name="Busman M."/>
            <person name="Brown D.W."/>
            <person name="Naumann T.A."/>
            <person name="Divon H.H."/>
            <person name="Lysoe E."/>
            <person name="Uhlig S."/>
            <person name="Proctor R.H."/>
        </authorList>
    </citation>
    <scope>NUCLEOTIDE SEQUENCE [LARGE SCALE GENOMIC DNA]</scope>
    <source>
        <strain evidence="2">NRRL 25331</strain>
    </source>
</reference>
<evidence type="ECO:0000313" key="1">
    <source>
        <dbReference type="EMBL" id="KAF5672644.1"/>
    </source>
</evidence>
<dbReference type="AlphaFoldDB" id="A0A8H5TP68"/>
<proteinExistence type="predicted"/>
<gene>
    <name evidence="1" type="ORF">FCIRC_8347</name>
</gene>
<protein>
    <submittedName>
        <fullName evidence="1">Uncharacterized protein</fullName>
    </submittedName>
</protein>
<evidence type="ECO:0000313" key="2">
    <source>
        <dbReference type="Proteomes" id="UP000572754"/>
    </source>
</evidence>
<dbReference type="EMBL" id="JAAQPE010000274">
    <property type="protein sequence ID" value="KAF5672644.1"/>
    <property type="molecule type" value="Genomic_DNA"/>
</dbReference>